<organism evidence="2 3">
    <name type="scientific">Rhizobium multihospitium</name>
    <dbReference type="NCBI Taxonomy" id="410764"/>
    <lineage>
        <taxon>Bacteria</taxon>
        <taxon>Pseudomonadati</taxon>
        <taxon>Pseudomonadota</taxon>
        <taxon>Alphaproteobacteria</taxon>
        <taxon>Hyphomicrobiales</taxon>
        <taxon>Rhizobiaceae</taxon>
        <taxon>Rhizobium/Agrobacterium group</taxon>
        <taxon>Rhizobium</taxon>
    </lineage>
</organism>
<dbReference type="EMBL" id="FMAG01000001">
    <property type="protein sequence ID" value="SCB11078.1"/>
    <property type="molecule type" value="Genomic_DNA"/>
</dbReference>
<evidence type="ECO:0000313" key="2">
    <source>
        <dbReference type="EMBL" id="SCB11078.1"/>
    </source>
</evidence>
<feature type="region of interest" description="Disordered" evidence="1">
    <location>
        <begin position="143"/>
        <end position="176"/>
    </location>
</feature>
<keyword evidence="3" id="KW-1185">Reference proteome</keyword>
<proteinExistence type="predicted"/>
<feature type="compositionally biased region" description="Basic and acidic residues" evidence="1">
    <location>
        <begin position="148"/>
        <end position="173"/>
    </location>
</feature>
<accession>A0A1C3U6G9</accession>
<reference evidence="3" key="1">
    <citation type="submission" date="2016-08" db="EMBL/GenBank/DDBJ databases">
        <authorList>
            <person name="Varghese N."/>
            <person name="Submissions Spin"/>
        </authorList>
    </citation>
    <scope>NUCLEOTIDE SEQUENCE [LARGE SCALE GENOMIC DNA]</scope>
    <source>
        <strain evidence="3">HAMBI 2975</strain>
    </source>
</reference>
<sequence length="193" mass="20652">MTPISNMPSTALTILQQLNKSATLSQRPQPGADTLIAVATGQPDKIAASKQPTPAQSKISEAMFSMSGDSITKQKLDLIERTGKALGIERSNYLSMDDFVAAMKKAYGEIKVQPGGMGVIHGLEKELGLDKLGLSLEDVINSATDGGDNDKVTRALEKRSHKDEDKKDDDKQTSQEVVVDQAAASLYGLLSFS</sequence>
<dbReference type="OrthoDB" id="8404518at2"/>
<evidence type="ECO:0000256" key="1">
    <source>
        <dbReference type="SAM" id="MobiDB-lite"/>
    </source>
</evidence>
<name>A0A1C3U6G9_9HYPH</name>
<protein>
    <submittedName>
        <fullName evidence="2">Uncharacterized protein</fullName>
    </submittedName>
</protein>
<dbReference type="Proteomes" id="UP000199101">
    <property type="component" value="Unassembled WGS sequence"/>
</dbReference>
<gene>
    <name evidence="2" type="ORF">GA0061103_1613</name>
</gene>
<dbReference type="AlphaFoldDB" id="A0A1C3U6G9"/>
<dbReference type="RefSeq" id="WP_092706906.1">
    <property type="nucleotide sequence ID" value="NZ_FMAG01000001.1"/>
</dbReference>
<evidence type="ECO:0000313" key="3">
    <source>
        <dbReference type="Proteomes" id="UP000199101"/>
    </source>
</evidence>